<evidence type="ECO:0000256" key="5">
    <source>
        <dbReference type="SAM" id="SignalP"/>
    </source>
</evidence>
<dbReference type="Gene3D" id="3.40.640.10">
    <property type="entry name" value="Type I PLP-dependent aspartate aminotransferase-like (Major domain)"/>
    <property type="match status" value="1"/>
</dbReference>
<keyword evidence="4" id="KW-0663">Pyridoxal phosphate</keyword>
<dbReference type="InterPro" id="IPR004839">
    <property type="entry name" value="Aminotransferase_I/II_large"/>
</dbReference>
<dbReference type="PANTHER" id="PTHR43643">
    <property type="entry name" value="HISTIDINOL-PHOSPHATE AMINOTRANSFERASE 2"/>
    <property type="match status" value="1"/>
</dbReference>
<dbReference type="Proteomes" id="UP000008461">
    <property type="component" value="Chromosome"/>
</dbReference>
<name>F4L1A7_HALH1</name>
<dbReference type="PROSITE" id="PS51318">
    <property type="entry name" value="TAT"/>
    <property type="match status" value="1"/>
</dbReference>
<dbReference type="CDD" id="cd00609">
    <property type="entry name" value="AAT_like"/>
    <property type="match status" value="1"/>
</dbReference>
<evidence type="ECO:0000313" key="8">
    <source>
        <dbReference type="Proteomes" id="UP000008461"/>
    </source>
</evidence>
<feature type="signal peptide" evidence="5">
    <location>
        <begin position="1"/>
        <end position="18"/>
    </location>
</feature>
<feature type="domain" description="Aminotransferase class I/classII large" evidence="6">
    <location>
        <begin position="61"/>
        <end position="379"/>
    </location>
</feature>
<dbReference type="EMBL" id="CP002691">
    <property type="protein sequence ID" value="AEE52839.1"/>
    <property type="molecule type" value="Genomic_DNA"/>
</dbReference>
<gene>
    <name evidence="7" type="ordered locus">Halhy_5011</name>
</gene>
<dbReference type="STRING" id="760192.Halhy_5011"/>
<dbReference type="GO" id="GO:0004400">
    <property type="term" value="F:histidinol-phosphate transaminase activity"/>
    <property type="evidence" value="ECO:0007669"/>
    <property type="project" value="UniProtKB-EC"/>
</dbReference>
<dbReference type="Gene3D" id="3.90.1150.10">
    <property type="entry name" value="Aspartate Aminotransferase, domain 1"/>
    <property type="match status" value="1"/>
</dbReference>
<dbReference type="KEGG" id="hhy:Halhy_5011"/>
<evidence type="ECO:0000313" key="7">
    <source>
        <dbReference type="EMBL" id="AEE52839.1"/>
    </source>
</evidence>
<keyword evidence="5" id="KW-0732">Signal</keyword>
<evidence type="ECO:0000256" key="3">
    <source>
        <dbReference type="ARBA" id="ARBA00022679"/>
    </source>
</evidence>
<organism evidence="7 8">
    <name type="scientific">Haliscomenobacter hydrossis (strain ATCC 27775 / DSM 1100 / LMG 10767 / O)</name>
    <dbReference type="NCBI Taxonomy" id="760192"/>
    <lineage>
        <taxon>Bacteria</taxon>
        <taxon>Pseudomonadati</taxon>
        <taxon>Bacteroidota</taxon>
        <taxon>Saprospiria</taxon>
        <taxon>Saprospirales</taxon>
        <taxon>Haliscomenobacteraceae</taxon>
        <taxon>Haliscomenobacter</taxon>
    </lineage>
</organism>
<comment type="similarity">
    <text evidence="1">Belongs to the class-II pyridoxal-phosphate-dependent aminotransferase family. Histidinol-phosphate aminotransferase subfamily.</text>
</comment>
<protein>
    <submittedName>
        <fullName evidence="7">Histidinol-phosphate transaminase</fullName>
        <ecNumber evidence="7">2.6.1.9</ecNumber>
    </submittedName>
</protein>
<dbReference type="SUPFAM" id="SSF53383">
    <property type="entry name" value="PLP-dependent transferases"/>
    <property type="match status" value="1"/>
</dbReference>
<keyword evidence="2 7" id="KW-0032">Aminotransferase</keyword>
<proteinExistence type="inferred from homology"/>
<dbReference type="EC" id="2.6.1.9" evidence="7"/>
<dbReference type="OrthoDB" id="9813612at2"/>
<dbReference type="InterPro" id="IPR015422">
    <property type="entry name" value="PyrdxlP-dep_Trfase_small"/>
</dbReference>
<dbReference type="RefSeq" id="WP_013767374.1">
    <property type="nucleotide sequence ID" value="NC_015510.1"/>
</dbReference>
<evidence type="ECO:0000256" key="4">
    <source>
        <dbReference type="ARBA" id="ARBA00022898"/>
    </source>
</evidence>
<reference evidence="7 8" key="1">
    <citation type="journal article" date="2011" name="Stand. Genomic Sci.">
        <title>Complete genome sequence of Haliscomenobacter hydrossis type strain (O).</title>
        <authorList>
            <consortium name="US DOE Joint Genome Institute (JGI-PGF)"/>
            <person name="Daligault H."/>
            <person name="Lapidus A."/>
            <person name="Zeytun A."/>
            <person name="Nolan M."/>
            <person name="Lucas S."/>
            <person name="Del Rio T.G."/>
            <person name="Tice H."/>
            <person name="Cheng J.F."/>
            <person name="Tapia R."/>
            <person name="Han C."/>
            <person name="Goodwin L."/>
            <person name="Pitluck S."/>
            <person name="Liolios K."/>
            <person name="Pagani I."/>
            <person name="Ivanova N."/>
            <person name="Huntemann M."/>
            <person name="Mavromatis K."/>
            <person name="Mikhailova N."/>
            <person name="Pati A."/>
            <person name="Chen A."/>
            <person name="Palaniappan K."/>
            <person name="Land M."/>
            <person name="Hauser L."/>
            <person name="Brambilla E.M."/>
            <person name="Rohde M."/>
            <person name="Verbarg S."/>
            <person name="Goker M."/>
            <person name="Bristow J."/>
            <person name="Eisen J.A."/>
            <person name="Markowitz V."/>
            <person name="Hugenholtz P."/>
            <person name="Kyrpides N.C."/>
            <person name="Klenk H.P."/>
            <person name="Woyke T."/>
        </authorList>
    </citation>
    <scope>NUCLEOTIDE SEQUENCE [LARGE SCALE GENOMIC DNA]</scope>
    <source>
        <strain evidence="8">ATCC 27775 / DSM 1100 / LMG 10767 / O</strain>
    </source>
</reference>
<dbReference type="InterPro" id="IPR006311">
    <property type="entry name" value="TAT_signal"/>
</dbReference>
<dbReference type="PANTHER" id="PTHR43643:SF3">
    <property type="entry name" value="HISTIDINOL-PHOSPHATE AMINOTRANSFERASE"/>
    <property type="match status" value="1"/>
</dbReference>
<keyword evidence="8" id="KW-1185">Reference proteome</keyword>
<dbReference type="InterPro" id="IPR015421">
    <property type="entry name" value="PyrdxlP-dep_Trfase_major"/>
</dbReference>
<dbReference type="eggNOG" id="COG0079">
    <property type="taxonomic scope" value="Bacteria"/>
</dbReference>
<evidence type="ECO:0000259" key="6">
    <source>
        <dbReference type="Pfam" id="PF00155"/>
    </source>
</evidence>
<feature type="chain" id="PRO_5003312393" evidence="5">
    <location>
        <begin position="19"/>
        <end position="392"/>
    </location>
</feature>
<dbReference type="InterPro" id="IPR050106">
    <property type="entry name" value="HistidinolP_aminotransfase"/>
</dbReference>
<evidence type="ECO:0000256" key="2">
    <source>
        <dbReference type="ARBA" id="ARBA00022576"/>
    </source>
</evidence>
<dbReference type="AlphaFoldDB" id="F4L1A7"/>
<accession>F4L1A7</accession>
<sequence>MNNNLSRRSWLRSSLVLASGAAVTPAAFGRSSIAPDQALLWSEQSRLKEIDYRLPAVLAPSVIRLNANENPFGPSAKARLAVIESAINGNRYAHGEAVKLKKMIAEREGVSEDYIMMGPGSTDLLEKVAITHFLEGGNIVSADPAYMSLVNTAKAFKATWKNVPLKKDWSHDVMAMEKAIDANTKLIYVCNPNNPTGSLTDAKELRNFCIKAADKAPVFVDEAYIDYLENPMASSMVDLVAKGKNVIVARTFSKIHGMAGLRIGYIVALPKTLEKIDSMVRGNMGMCITSVMGAIASMEDKEFQERSRKLTAEGRQFVCDELKKQGFNYVSSYTSFILFPIEMNGKEFLKKMMESGVAVRSFEIDAKTYCRVSVGLPDELKLFTESLKKVLA</sequence>
<dbReference type="GO" id="GO:0030170">
    <property type="term" value="F:pyridoxal phosphate binding"/>
    <property type="evidence" value="ECO:0007669"/>
    <property type="project" value="InterPro"/>
</dbReference>
<dbReference type="Pfam" id="PF00155">
    <property type="entry name" value="Aminotran_1_2"/>
    <property type="match status" value="1"/>
</dbReference>
<evidence type="ECO:0000256" key="1">
    <source>
        <dbReference type="ARBA" id="ARBA00007970"/>
    </source>
</evidence>
<reference key="2">
    <citation type="submission" date="2011-04" db="EMBL/GenBank/DDBJ databases">
        <title>Complete sequence of chromosome of Haliscomenobacter hydrossis DSM 1100.</title>
        <authorList>
            <consortium name="US DOE Joint Genome Institute (JGI-PGF)"/>
            <person name="Lucas S."/>
            <person name="Han J."/>
            <person name="Lapidus A."/>
            <person name="Bruce D."/>
            <person name="Goodwin L."/>
            <person name="Pitluck S."/>
            <person name="Peters L."/>
            <person name="Kyrpides N."/>
            <person name="Mavromatis K."/>
            <person name="Ivanova N."/>
            <person name="Ovchinnikova G."/>
            <person name="Pagani I."/>
            <person name="Daligault H."/>
            <person name="Detter J.C."/>
            <person name="Han C."/>
            <person name="Land M."/>
            <person name="Hauser L."/>
            <person name="Markowitz V."/>
            <person name="Cheng J.-F."/>
            <person name="Hugenholtz P."/>
            <person name="Woyke T."/>
            <person name="Wu D."/>
            <person name="Verbarg S."/>
            <person name="Frueling A."/>
            <person name="Brambilla E."/>
            <person name="Klenk H.-P."/>
            <person name="Eisen J.A."/>
        </authorList>
    </citation>
    <scope>NUCLEOTIDE SEQUENCE</scope>
    <source>
        <strain>DSM 1100</strain>
    </source>
</reference>
<keyword evidence="3 7" id="KW-0808">Transferase</keyword>
<dbReference type="InterPro" id="IPR015424">
    <property type="entry name" value="PyrdxlP-dep_Trfase"/>
</dbReference>
<dbReference type="HOGENOM" id="CLU_017584_3_3_10"/>